<organism evidence="7 8">
    <name type="scientific">Psychroflexus halocasei</name>
    <dbReference type="NCBI Taxonomy" id="908615"/>
    <lineage>
        <taxon>Bacteria</taxon>
        <taxon>Pseudomonadati</taxon>
        <taxon>Bacteroidota</taxon>
        <taxon>Flavobacteriia</taxon>
        <taxon>Flavobacteriales</taxon>
        <taxon>Flavobacteriaceae</taxon>
        <taxon>Psychroflexus</taxon>
    </lineage>
</organism>
<dbReference type="NCBIfam" id="NF007757">
    <property type="entry name" value="PRK10438.1"/>
    <property type="match status" value="1"/>
</dbReference>
<accession>A0A1H4BEK0</accession>
<dbReference type="InterPro" id="IPR036526">
    <property type="entry name" value="C-N_Hydrolase_sf"/>
</dbReference>
<dbReference type="CDD" id="cd07575">
    <property type="entry name" value="Xc-1258_like"/>
    <property type="match status" value="1"/>
</dbReference>
<keyword evidence="8" id="KW-1185">Reference proteome</keyword>
<evidence type="ECO:0000313" key="7">
    <source>
        <dbReference type="EMBL" id="SEA46560.1"/>
    </source>
</evidence>
<dbReference type="STRING" id="908615.SAMN05421540_10611"/>
<dbReference type="EC" id="3.5.1.3" evidence="3"/>
<dbReference type="InterPro" id="IPR003010">
    <property type="entry name" value="C-N_Hydrolase"/>
</dbReference>
<evidence type="ECO:0000256" key="4">
    <source>
        <dbReference type="ARBA" id="ARBA00052904"/>
    </source>
</evidence>
<comment type="similarity">
    <text evidence="1">Belongs to the carbon-nitrogen hydrolase superfamily. NIT1/NIT2 family.</text>
</comment>
<dbReference type="FunFam" id="3.60.110.10:FF:000004">
    <property type="entry name" value="Carbon-nitrogen hydrolase"/>
    <property type="match status" value="1"/>
</dbReference>
<dbReference type="InterPro" id="IPR052737">
    <property type="entry name" value="Omega-amidase_YafV"/>
</dbReference>
<comment type="catalytic activity">
    <reaction evidence="4">
        <text>a monoamide of a dicarboxylate + H2O = a dicarboxylate + NH4(+)</text>
        <dbReference type="Rhea" id="RHEA:11716"/>
        <dbReference type="ChEBI" id="CHEBI:15377"/>
        <dbReference type="ChEBI" id="CHEBI:28938"/>
        <dbReference type="ChEBI" id="CHEBI:28965"/>
        <dbReference type="ChEBI" id="CHEBI:77450"/>
        <dbReference type="EC" id="3.5.1.3"/>
    </reaction>
</comment>
<dbReference type="PANTHER" id="PTHR47799:SF1">
    <property type="entry name" value="OMEGA-AMIDASE YAFV"/>
    <property type="match status" value="1"/>
</dbReference>
<dbReference type="PROSITE" id="PS50263">
    <property type="entry name" value="CN_HYDROLASE"/>
    <property type="match status" value="1"/>
</dbReference>
<proteinExistence type="inferred from homology"/>
<evidence type="ECO:0000313" key="8">
    <source>
        <dbReference type="Proteomes" id="UP000198820"/>
    </source>
</evidence>
<dbReference type="GO" id="GO:0106008">
    <property type="term" value="F:2-oxoglutaramate amidase activity"/>
    <property type="evidence" value="ECO:0007669"/>
    <property type="project" value="TreeGrafter"/>
</dbReference>
<protein>
    <recommendedName>
        <fullName evidence="5">Omega-amidase YafV</fullName>
        <ecNumber evidence="3">3.5.1.3</ecNumber>
    </recommendedName>
</protein>
<evidence type="ECO:0000256" key="5">
    <source>
        <dbReference type="ARBA" id="ARBA00072139"/>
    </source>
</evidence>
<evidence type="ECO:0000256" key="1">
    <source>
        <dbReference type="ARBA" id="ARBA00010613"/>
    </source>
</evidence>
<dbReference type="Pfam" id="PF00795">
    <property type="entry name" value="CN_hydrolase"/>
    <property type="match status" value="1"/>
</dbReference>
<feature type="domain" description="CN hydrolase" evidence="6">
    <location>
        <begin position="1"/>
        <end position="236"/>
    </location>
</feature>
<evidence type="ECO:0000256" key="3">
    <source>
        <dbReference type="ARBA" id="ARBA00039118"/>
    </source>
</evidence>
<dbReference type="RefSeq" id="WP_093244213.1">
    <property type="nucleotide sequence ID" value="NZ_FNQF01000006.1"/>
</dbReference>
<sequence length="258" mass="30045">MSTLAVSYLQTDLIWESPEENRQKFEKYIAEEAAKTNLIVLQEMFTTGFSMHPEGIAEEVGPTLSWLQNLAQKHDVAITGSVMLKEKKNYYNRLYFVKSDGETHQYDKKHLFSLAKEERAYTAGSKKLIVEYKGWKICPLICYDLRFPAWSRNLEDYDLLLYVANWPEKRITAWDALLKARAIENMAYVVGVNRTGKDNNDFPYVGHSAVYDYLGERISTHELENPHVVEHCTLNKNKLQEAREKFGFLKDRDDFILN</sequence>
<gene>
    <name evidence="7" type="ORF">SAMN05421540_10611</name>
</gene>
<dbReference type="SUPFAM" id="SSF56317">
    <property type="entry name" value="Carbon-nitrogen hydrolase"/>
    <property type="match status" value="1"/>
</dbReference>
<keyword evidence="2 7" id="KW-0378">Hydrolase</keyword>
<dbReference type="Proteomes" id="UP000198820">
    <property type="component" value="Unassembled WGS sequence"/>
</dbReference>
<reference evidence="7 8" key="1">
    <citation type="submission" date="2016-10" db="EMBL/GenBank/DDBJ databases">
        <authorList>
            <person name="de Groot N.N."/>
        </authorList>
    </citation>
    <scope>NUCLEOTIDE SEQUENCE [LARGE SCALE GENOMIC DNA]</scope>
    <source>
        <strain evidence="7 8">DSM 23581</strain>
    </source>
</reference>
<evidence type="ECO:0000256" key="2">
    <source>
        <dbReference type="ARBA" id="ARBA00022801"/>
    </source>
</evidence>
<dbReference type="GO" id="GO:0050152">
    <property type="term" value="F:omega-amidase activity"/>
    <property type="evidence" value="ECO:0007669"/>
    <property type="project" value="UniProtKB-EC"/>
</dbReference>
<evidence type="ECO:0000259" key="6">
    <source>
        <dbReference type="PROSITE" id="PS50263"/>
    </source>
</evidence>
<dbReference type="PANTHER" id="PTHR47799">
    <property type="entry name" value="OMEGA-AMIDASE YAFV"/>
    <property type="match status" value="1"/>
</dbReference>
<dbReference type="AlphaFoldDB" id="A0A1H4BEK0"/>
<dbReference type="Gene3D" id="3.60.110.10">
    <property type="entry name" value="Carbon-nitrogen hydrolase"/>
    <property type="match status" value="1"/>
</dbReference>
<name>A0A1H4BEK0_9FLAO</name>
<dbReference type="EMBL" id="FNQF01000006">
    <property type="protein sequence ID" value="SEA46560.1"/>
    <property type="molecule type" value="Genomic_DNA"/>
</dbReference>